<dbReference type="EMBL" id="WUAV01000004">
    <property type="protein sequence ID" value="KAF1759692.1"/>
    <property type="molecule type" value="Genomic_DNA"/>
</dbReference>
<name>A0A6A5GZG5_CAERE</name>
<dbReference type="GO" id="GO:0070681">
    <property type="term" value="P:glutaminyl-tRNAGln biosynthesis via transamidation"/>
    <property type="evidence" value="ECO:0007669"/>
    <property type="project" value="UniProtKB-UniRule"/>
</dbReference>
<comment type="subcellular location">
    <subcellularLocation>
        <location evidence="5">Mitochondrion</location>
    </subcellularLocation>
</comment>
<keyword evidence="1 5" id="KW-0436">Ligase</keyword>
<dbReference type="GO" id="GO:0005739">
    <property type="term" value="C:mitochondrion"/>
    <property type="evidence" value="ECO:0007669"/>
    <property type="project" value="UniProtKB-SubCell"/>
</dbReference>
<evidence type="ECO:0000256" key="4">
    <source>
        <dbReference type="ARBA" id="ARBA00022917"/>
    </source>
</evidence>
<dbReference type="Gene3D" id="3.90.1300.10">
    <property type="entry name" value="Amidase signature (AS) domain"/>
    <property type="match status" value="1"/>
</dbReference>
<feature type="active site" description="Charge relay system" evidence="5">
    <location>
        <position position="48"/>
    </location>
</feature>
<comment type="caution">
    <text evidence="7">The sequence shown here is derived from an EMBL/GenBank/DDBJ whole genome shotgun (WGS) entry which is preliminary data.</text>
</comment>
<evidence type="ECO:0000256" key="1">
    <source>
        <dbReference type="ARBA" id="ARBA00022598"/>
    </source>
</evidence>
<evidence type="ECO:0000313" key="7">
    <source>
        <dbReference type="EMBL" id="KAF1759692.1"/>
    </source>
</evidence>
<dbReference type="SUPFAM" id="SSF75304">
    <property type="entry name" value="Amidase signature (AS) enzymes"/>
    <property type="match status" value="1"/>
</dbReference>
<dbReference type="CTD" id="9812265"/>
<dbReference type="GO" id="GO:0050567">
    <property type="term" value="F:glutaminyl-tRNA synthase (glutamine-hydrolyzing) activity"/>
    <property type="evidence" value="ECO:0007669"/>
    <property type="project" value="UniProtKB-UniRule"/>
</dbReference>
<protein>
    <recommendedName>
        <fullName evidence="5">Glutamyl-tRNA(Gln) amidotransferase subunit A, mitochondrial</fullName>
        <shortName evidence="5">Glu-AdT subunit A</shortName>
        <ecNumber evidence="5">6.3.5.7</ecNumber>
    </recommendedName>
</protein>
<feature type="domain" description="Amidase" evidence="6">
    <location>
        <begin position="20"/>
        <end position="446"/>
    </location>
</feature>
<dbReference type="Pfam" id="PF01425">
    <property type="entry name" value="Amidase"/>
    <property type="match status" value="1"/>
</dbReference>
<sequence length="456" mass="49732">MQRIESAIEKAVKFRRHGIFISETFDLARTQAREAIQKGITPFPVAVKDCFLTNTANTTCASQMLENYCAPVNATIVERIVANGGCIIGKTNLDEFCMGTSSALGHFGPVKSAVKEEDSPDDWIIPGGSSGGSAVAVQAGIVDMALGSDTGGSTRNPAAFNGIYGLKPTYGVLSRYGLIPLVNSLDSPSILATSAEKCWKYLEIMTSKGIDAADSTSVTLPQESKESPRINSLKGLKVGIPIEYHNECLSEDAWRHWNRIVGILKREGAFVRVISLPTTKYSLACYSVIAAADVASNMARYDSVAYGHRSEKNESTYEMYATSRSESLNTVVRRRIFAGNYFLMKQYRKLYLDKALKVRRLITDEMLAAFNEVDIIVTPTATGPAPKYSQLRDTLFSKEDDDDYFTQAANLVGIPAISIPVGRSDEDGLPIGVQLMANRLEDRALCDIAQILSGII</sequence>
<dbReference type="PANTHER" id="PTHR11895:SF7">
    <property type="entry name" value="GLUTAMYL-TRNA(GLN) AMIDOTRANSFERASE SUBUNIT A, MITOCHONDRIAL"/>
    <property type="match status" value="1"/>
</dbReference>
<evidence type="ECO:0000256" key="3">
    <source>
        <dbReference type="ARBA" id="ARBA00022840"/>
    </source>
</evidence>
<dbReference type="InterPro" id="IPR023631">
    <property type="entry name" value="Amidase_dom"/>
</dbReference>
<feature type="active site" description="Acyl-ester intermediate" evidence="5">
    <location>
        <position position="153"/>
    </location>
</feature>
<dbReference type="RefSeq" id="XP_003094147.2">
    <property type="nucleotide sequence ID" value="XM_003094099.2"/>
</dbReference>
<dbReference type="GO" id="GO:0005524">
    <property type="term" value="F:ATP binding"/>
    <property type="evidence" value="ECO:0007669"/>
    <property type="project" value="UniProtKB-KW"/>
</dbReference>
<comment type="catalytic activity">
    <reaction evidence="5">
        <text>L-glutamyl-tRNA(Gln) + L-glutamine + ATP + H2O = L-glutaminyl-tRNA(Gln) + L-glutamate + ADP + phosphate + H(+)</text>
        <dbReference type="Rhea" id="RHEA:17521"/>
        <dbReference type="Rhea" id="RHEA-COMP:9681"/>
        <dbReference type="Rhea" id="RHEA-COMP:9684"/>
        <dbReference type="ChEBI" id="CHEBI:15377"/>
        <dbReference type="ChEBI" id="CHEBI:15378"/>
        <dbReference type="ChEBI" id="CHEBI:29985"/>
        <dbReference type="ChEBI" id="CHEBI:30616"/>
        <dbReference type="ChEBI" id="CHEBI:43474"/>
        <dbReference type="ChEBI" id="CHEBI:58359"/>
        <dbReference type="ChEBI" id="CHEBI:78520"/>
        <dbReference type="ChEBI" id="CHEBI:78521"/>
        <dbReference type="ChEBI" id="CHEBI:456216"/>
        <dbReference type="EC" id="6.3.5.7"/>
    </reaction>
</comment>
<comment type="function">
    <text evidence="5">Allows the formation of correctly charged Gln-tRNA(Gln) through the transamidation of misacylated Glu-tRNA(Gln) in the mitochondria. The reaction takes place in the presence of glutamine and ATP through an activated gamma-phospho-Glu-tRNA(Gln).</text>
</comment>
<dbReference type="GO" id="GO:0032543">
    <property type="term" value="P:mitochondrial translation"/>
    <property type="evidence" value="ECO:0007669"/>
    <property type="project" value="UniProtKB-UniRule"/>
</dbReference>
<dbReference type="InterPro" id="IPR004412">
    <property type="entry name" value="GatA"/>
</dbReference>
<evidence type="ECO:0000256" key="5">
    <source>
        <dbReference type="HAMAP-Rule" id="MF_03150"/>
    </source>
</evidence>
<dbReference type="AlphaFoldDB" id="A0A6A5GZG5"/>
<dbReference type="GeneID" id="9812265"/>
<keyword evidence="2 5" id="KW-0547">Nucleotide-binding</keyword>
<dbReference type="EC" id="6.3.5.7" evidence="5"/>
<dbReference type="InterPro" id="IPR000120">
    <property type="entry name" value="Amidase"/>
</dbReference>
<evidence type="ECO:0000313" key="8">
    <source>
        <dbReference type="Proteomes" id="UP000483820"/>
    </source>
</evidence>
<comment type="subunit">
    <text evidence="5">Subunit of the heterotrimeric GatCAB amidotransferase (AdT) complex, composed of A, B and C subunits.</text>
</comment>
<feature type="active site" description="Charge relay system" evidence="5">
    <location>
        <position position="129"/>
    </location>
</feature>
<accession>A0A6A5GZG5</accession>
<keyword evidence="4 5" id="KW-0648">Protein biosynthesis</keyword>
<proteinExistence type="inferred from homology"/>
<evidence type="ECO:0000256" key="2">
    <source>
        <dbReference type="ARBA" id="ARBA00022741"/>
    </source>
</evidence>
<evidence type="ECO:0000259" key="6">
    <source>
        <dbReference type="Pfam" id="PF01425"/>
    </source>
</evidence>
<gene>
    <name evidence="7" type="ORF">GCK72_016159</name>
</gene>
<keyword evidence="5" id="KW-0496">Mitochondrion</keyword>
<dbReference type="InterPro" id="IPR036928">
    <property type="entry name" value="AS_sf"/>
</dbReference>
<dbReference type="Proteomes" id="UP000483820">
    <property type="component" value="Chromosome IV"/>
</dbReference>
<dbReference type="KEGG" id="crq:GCK72_016159"/>
<comment type="similarity">
    <text evidence="5">Belongs to the amidase family. GatA subfamily.</text>
</comment>
<dbReference type="HAMAP" id="MF_00120">
    <property type="entry name" value="GatA"/>
    <property type="match status" value="1"/>
</dbReference>
<reference evidence="7 8" key="1">
    <citation type="submission" date="2019-12" db="EMBL/GenBank/DDBJ databases">
        <title>Chromosome-level assembly of the Caenorhabditis remanei genome.</title>
        <authorList>
            <person name="Teterina A.A."/>
            <person name="Willis J.H."/>
            <person name="Phillips P.C."/>
        </authorList>
    </citation>
    <scope>NUCLEOTIDE SEQUENCE [LARGE SCALE GENOMIC DNA]</scope>
    <source>
        <strain evidence="7 8">PX506</strain>
        <tissue evidence="7">Whole organism</tissue>
    </source>
</reference>
<dbReference type="PANTHER" id="PTHR11895">
    <property type="entry name" value="TRANSAMIDASE"/>
    <property type="match status" value="1"/>
</dbReference>
<organism evidence="7 8">
    <name type="scientific">Caenorhabditis remanei</name>
    <name type="common">Caenorhabditis vulgaris</name>
    <dbReference type="NCBI Taxonomy" id="31234"/>
    <lineage>
        <taxon>Eukaryota</taxon>
        <taxon>Metazoa</taxon>
        <taxon>Ecdysozoa</taxon>
        <taxon>Nematoda</taxon>
        <taxon>Chromadorea</taxon>
        <taxon>Rhabditida</taxon>
        <taxon>Rhabditina</taxon>
        <taxon>Rhabditomorpha</taxon>
        <taxon>Rhabditoidea</taxon>
        <taxon>Rhabditidae</taxon>
        <taxon>Peloderinae</taxon>
        <taxon>Caenorhabditis</taxon>
    </lineage>
</organism>
<dbReference type="GO" id="GO:0030956">
    <property type="term" value="C:glutamyl-tRNA(Gln) amidotransferase complex"/>
    <property type="evidence" value="ECO:0007669"/>
    <property type="project" value="UniProtKB-UniRule"/>
</dbReference>
<keyword evidence="3 5" id="KW-0067">ATP-binding</keyword>